<evidence type="ECO:0000313" key="2">
    <source>
        <dbReference type="EMBL" id="KKM24603.1"/>
    </source>
</evidence>
<evidence type="ECO:0000256" key="1">
    <source>
        <dbReference type="SAM" id="Phobius"/>
    </source>
</evidence>
<feature type="transmembrane region" description="Helical" evidence="1">
    <location>
        <begin position="191"/>
        <end position="218"/>
    </location>
</feature>
<feature type="transmembrane region" description="Helical" evidence="1">
    <location>
        <begin position="53"/>
        <end position="75"/>
    </location>
</feature>
<dbReference type="Gene3D" id="1.20.1300.10">
    <property type="entry name" value="Fumarate reductase/succinate dehydrogenase, transmembrane subunit"/>
    <property type="match status" value="1"/>
</dbReference>
<accession>A0A0F9KR90</accession>
<keyword evidence="1" id="KW-0472">Membrane</keyword>
<protein>
    <submittedName>
        <fullName evidence="2">Uncharacterized protein</fullName>
    </submittedName>
</protein>
<feature type="transmembrane region" description="Helical" evidence="1">
    <location>
        <begin position="152"/>
        <end position="170"/>
    </location>
</feature>
<dbReference type="CDD" id="cd03498">
    <property type="entry name" value="SQR_TypeB_2_TM"/>
    <property type="match status" value="1"/>
</dbReference>
<dbReference type="EMBL" id="LAZR01012891">
    <property type="protein sequence ID" value="KKM24603.1"/>
    <property type="molecule type" value="Genomic_DNA"/>
</dbReference>
<dbReference type="GO" id="GO:0016020">
    <property type="term" value="C:membrane"/>
    <property type="evidence" value="ECO:0007669"/>
    <property type="project" value="InterPro"/>
</dbReference>
<dbReference type="SUPFAM" id="SSF81343">
    <property type="entry name" value="Fumarate reductase respiratory complex transmembrane subunits"/>
    <property type="match status" value="1"/>
</dbReference>
<organism evidence="2">
    <name type="scientific">marine sediment metagenome</name>
    <dbReference type="NCBI Taxonomy" id="412755"/>
    <lineage>
        <taxon>unclassified sequences</taxon>
        <taxon>metagenomes</taxon>
        <taxon>ecological metagenomes</taxon>
    </lineage>
</organism>
<sequence length="220" mass="23891">MLDTTVGRKIVMAVTGQVMILFAVVHVAGNSTIFFGALNSYAQHLHALPQLVWATRLVMIPALLLHVYFGIVLALDNREAKEEKYAVSTNLRSTFASRNMIWSGTLVAAFIVYHLLHFTFQVISPEISALANADALGRPDVTGMVVLGLRNVLVALIYIVSLAGVFLHLAHGTQSSFQTLGLSNDRAQPVIYKWGYIAAVVIFIAYVIIPVTAISGLLNG</sequence>
<feature type="transmembrane region" description="Helical" evidence="1">
    <location>
        <begin position="96"/>
        <end position="116"/>
    </location>
</feature>
<dbReference type="InterPro" id="IPR034804">
    <property type="entry name" value="SQR/QFR_C/D"/>
</dbReference>
<keyword evidence="1" id="KW-0812">Transmembrane</keyword>
<dbReference type="AlphaFoldDB" id="A0A0F9KR90"/>
<dbReference type="InterPro" id="IPR011138">
    <property type="entry name" value="Cytochrome_b-558"/>
</dbReference>
<name>A0A0F9KR90_9ZZZZ</name>
<comment type="caution">
    <text evidence="2">The sequence shown here is derived from an EMBL/GenBank/DDBJ whole genome shotgun (WGS) entry which is preliminary data.</text>
</comment>
<feature type="transmembrane region" description="Helical" evidence="1">
    <location>
        <begin position="18"/>
        <end position="41"/>
    </location>
</feature>
<gene>
    <name evidence="2" type="ORF">LCGC14_1603430</name>
</gene>
<reference evidence="2" key="1">
    <citation type="journal article" date="2015" name="Nature">
        <title>Complex archaea that bridge the gap between prokaryotes and eukaryotes.</title>
        <authorList>
            <person name="Spang A."/>
            <person name="Saw J.H."/>
            <person name="Jorgensen S.L."/>
            <person name="Zaremba-Niedzwiedzka K."/>
            <person name="Martijn J."/>
            <person name="Lind A.E."/>
            <person name="van Eijk R."/>
            <person name="Schleper C."/>
            <person name="Guy L."/>
            <person name="Ettema T.J."/>
        </authorList>
    </citation>
    <scope>NUCLEOTIDE SEQUENCE</scope>
</reference>
<dbReference type="NCBIfam" id="TIGR02046">
    <property type="entry name" value="sdhC_b558_fam"/>
    <property type="match status" value="1"/>
</dbReference>
<proteinExistence type="predicted"/>
<keyword evidence="1" id="KW-1133">Transmembrane helix</keyword>